<gene>
    <name evidence="3" type="ORF">Dsin_007107</name>
</gene>
<evidence type="ECO:0000313" key="3">
    <source>
        <dbReference type="EMBL" id="KAK3227245.1"/>
    </source>
</evidence>
<organism evidence="3 4">
    <name type="scientific">Dipteronia sinensis</name>
    <dbReference type="NCBI Taxonomy" id="43782"/>
    <lineage>
        <taxon>Eukaryota</taxon>
        <taxon>Viridiplantae</taxon>
        <taxon>Streptophyta</taxon>
        <taxon>Embryophyta</taxon>
        <taxon>Tracheophyta</taxon>
        <taxon>Spermatophyta</taxon>
        <taxon>Magnoliopsida</taxon>
        <taxon>eudicotyledons</taxon>
        <taxon>Gunneridae</taxon>
        <taxon>Pentapetalae</taxon>
        <taxon>rosids</taxon>
        <taxon>malvids</taxon>
        <taxon>Sapindales</taxon>
        <taxon>Sapindaceae</taxon>
        <taxon>Hippocastanoideae</taxon>
        <taxon>Acereae</taxon>
        <taxon>Dipteronia</taxon>
    </lineage>
</organism>
<comment type="caution">
    <text evidence="3">The sequence shown here is derived from an EMBL/GenBank/DDBJ whole genome shotgun (WGS) entry which is preliminary data.</text>
</comment>
<dbReference type="AlphaFoldDB" id="A0AAE0EI38"/>
<proteinExistence type="predicted"/>
<evidence type="ECO:0000256" key="1">
    <source>
        <dbReference type="SAM" id="MobiDB-lite"/>
    </source>
</evidence>
<evidence type="ECO:0000259" key="2">
    <source>
        <dbReference type="Pfam" id="PF03108"/>
    </source>
</evidence>
<reference evidence="3" key="1">
    <citation type="journal article" date="2023" name="Plant J.">
        <title>Genome sequences and population genomics provide insights into the demographic history, inbreeding, and mutation load of two 'living fossil' tree species of Dipteronia.</title>
        <authorList>
            <person name="Feng Y."/>
            <person name="Comes H.P."/>
            <person name="Chen J."/>
            <person name="Zhu S."/>
            <person name="Lu R."/>
            <person name="Zhang X."/>
            <person name="Li P."/>
            <person name="Qiu J."/>
            <person name="Olsen K.M."/>
            <person name="Qiu Y."/>
        </authorList>
    </citation>
    <scope>NUCLEOTIDE SEQUENCE</scope>
    <source>
        <strain evidence="3">NBL</strain>
    </source>
</reference>
<evidence type="ECO:0000313" key="4">
    <source>
        <dbReference type="Proteomes" id="UP001281410"/>
    </source>
</evidence>
<dbReference type="Pfam" id="PF03108">
    <property type="entry name" value="DBD_Tnp_Mut"/>
    <property type="match status" value="1"/>
</dbReference>
<accession>A0AAE0EI38</accession>
<name>A0AAE0EI38_9ROSI</name>
<dbReference type="Proteomes" id="UP001281410">
    <property type="component" value="Unassembled WGS sequence"/>
</dbReference>
<sequence>MLGACFKKLGHCLKKLGACLKKLEPLDKKLEPLENKLGDLKKARDFVKQLELLENKLGTLRMNRVRIVISYNGRWEQLPDGSQRFVGSDNQGMYVSKNMSYEELVSIVHTVVKYDVNKYNVDLQSISIVPGATCRTFRATGDVIRNDIPAPENTQPFGSASGSNQVFTQRSATEGGENICVVQPVMVDHADVCEPQFDDVFGCRFEMNDERYNEQYNEMYNEENTEPNLGPNQEVDNEANIDLVDHVENTDEDHVQIQRRGRRVEGVSCTGADMPGTSEVRHNVSTDNSDNTTTWVIPGADSYSFGIGRSTTLVAEEPTCMIYKGQFFPTKKDLKRLVGLFAIRRNFEWKVKRSNKTTLHLVCLIDNCTWKLRAVRRDEGTYFQVRSFVNEHSCPLEEIHRRHRQASAVIIGEVVAPRLQQQDGRLMRPKDIIADMKTMSSLPEA</sequence>
<keyword evidence="4" id="KW-1185">Reference proteome</keyword>
<dbReference type="EMBL" id="JANJYJ010000002">
    <property type="protein sequence ID" value="KAK3227245.1"/>
    <property type="molecule type" value="Genomic_DNA"/>
</dbReference>
<feature type="region of interest" description="Disordered" evidence="1">
    <location>
        <begin position="146"/>
        <end position="166"/>
    </location>
</feature>
<dbReference type="InterPro" id="IPR004332">
    <property type="entry name" value="Transposase_MuDR"/>
</dbReference>
<protein>
    <recommendedName>
        <fullName evidence="2">Transposase MuDR plant domain-containing protein</fullName>
    </recommendedName>
</protein>
<feature type="domain" description="Transposase MuDR plant" evidence="2">
    <location>
        <begin position="324"/>
        <end position="385"/>
    </location>
</feature>
<feature type="compositionally biased region" description="Polar residues" evidence="1">
    <location>
        <begin position="152"/>
        <end position="166"/>
    </location>
</feature>